<keyword evidence="2" id="KW-1133">Transmembrane helix</keyword>
<proteinExistence type="predicted"/>
<dbReference type="AlphaFoldDB" id="A0A8J6TZ58"/>
<organism evidence="3 4">
    <name type="scientific">Massiliimalia timonensis</name>
    <dbReference type="NCBI Taxonomy" id="1987501"/>
    <lineage>
        <taxon>Bacteria</taxon>
        <taxon>Bacillati</taxon>
        <taxon>Bacillota</taxon>
        <taxon>Clostridia</taxon>
        <taxon>Eubacteriales</taxon>
        <taxon>Oscillospiraceae</taxon>
        <taxon>Massiliimalia</taxon>
    </lineage>
</organism>
<name>A0A8J6TZ58_9FIRM</name>
<evidence type="ECO:0000256" key="1">
    <source>
        <dbReference type="SAM" id="MobiDB-lite"/>
    </source>
</evidence>
<keyword evidence="2" id="KW-0472">Membrane</keyword>
<dbReference type="Proteomes" id="UP000632659">
    <property type="component" value="Unassembled WGS sequence"/>
</dbReference>
<feature type="transmembrane region" description="Helical" evidence="2">
    <location>
        <begin position="37"/>
        <end position="54"/>
    </location>
</feature>
<comment type="caution">
    <text evidence="3">The sequence shown here is derived from an EMBL/GenBank/DDBJ whole genome shotgun (WGS) entry which is preliminary data.</text>
</comment>
<evidence type="ECO:0000313" key="4">
    <source>
        <dbReference type="Proteomes" id="UP000632659"/>
    </source>
</evidence>
<dbReference type="EMBL" id="JACRTL010000003">
    <property type="protein sequence ID" value="MBC8610872.1"/>
    <property type="molecule type" value="Genomic_DNA"/>
</dbReference>
<dbReference type="InterPro" id="IPR036259">
    <property type="entry name" value="MFS_trans_sf"/>
</dbReference>
<gene>
    <name evidence="3" type="ORF">H8702_07010</name>
</gene>
<evidence type="ECO:0000256" key="2">
    <source>
        <dbReference type="SAM" id="Phobius"/>
    </source>
</evidence>
<feature type="region of interest" description="Disordered" evidence="1">
    <location>
        <begin position="141"/>
        <end position="160"/>
    </location>
</feature>
<dbReference type="OrthoDB" id="9985766at2"/>
<accession>A0A8J6TZ58</accession>
<protein>
    <submittedName>
        <fullName evidence="3">Uncharacterized protein</fullName>
    </submittedName>
</protein>
<feature type="transmembrane region" description="Helical" evidence="2">
    <location>
        <begin position="114"/>
        <end position="134"/>
    </location>
</feature>
<reference evidence="3" key="1">
    <citation type="submission" date="2020-08" db="EMBL/GenBank/DDBJ databases">
        <title>Genome public.</title>
        <authorList>
            <person name="Liu C."/>
            <person name="Sun Q."/>
        </authorList>
    </citation>
    <scope>NUCLEOTIDE SEQUENCE</scope>
    <source>
        <strain evidence="3">NSJ-15</strain>
    </source>
</reference>
<dbReference type="SUPFAM" id="SSF103473">
    <property type="entry name" value="MFS general substrate transporter"/>
    <property type="match status" value="1"/>
</dbReference>
<keyword evidence="2" id="KW-0812">Transmembrane</keyword>
<feature type="compositionally biased region" description="Basic residues" evidence="1">
    <location>
        <begin position="145"/>
        <end position="154"/>
    </location>
</feature>
<feature type="transmembrane region" description="Helical" evidence="2">
    <location>
        <begin position="61"/>
        <end position="85"/>
    </location>
</feature>
<keyword evidence="4" id="KW-1185">Reference proteome</keyword>
<evidence type="ECO:0000313" key="3">
    <source>
        <dbReference type="EMBL" id="MBC8610872.1"/>
    </source>
</evidence>
<dbReference type="RefSeq" id="WP_093989182.1">
    <property type="nucleotide sequence ID" value="NZ_FYDD01000004.1"/>
</dbReference>
<sequence>MKQLYMPIPAIVLTLLAILANYHSAVAEMPPSSFSLLMSLLFILGWIFMVIFSIKYYYTVVLFFFSIFWFACFIFCTIPAFIVAFDTIPFDFMQITNAIFVSPLYGIRDFLSALWTYIASAGFSVLMAIICFLCSRRKGDSLPKEKRKRKKRTPKTPSLQ</sequence>